<feature type="domain" description="NADP-dependent oxidoreductase" evidence="1">
    <location>
        <begin position="15"/>
        <end position="300"/>
    </location>
</feature>
<evidence type="ECO:0000259" key="1">
    <source>
        <dbReference type="Pfam" id="PF00248"/>
    </source>
</evidence>
<dbReference type="EMBL" id="JAAFGS010000003">
    <property type="protein sequence ID" value="NGZ75613.1"/>
    <property type="molecule type" value="Genomic_DNA"/>
</dbReference>
<reference evidence="2 3" key="1">
    <citation type="submission" date="2020-01" db="EMBL/GenBank/DDBJ databases">
        <title>Polyphasic characterisation and genomic insights into a novel alkali tolerant bacterium VR-M41.</title>
        <authorList>
            <person name="Vemuluri V.R."/>
        </authorList>
    </citation>
    <scope>NUCLEOTIDE SEQUENCE [LARGE SCALE GENOMIC DNA]</scope>
    <source>
        <strain evidence="2 3">VR-M41</strain>
    </source>
</reference>
<gene>
    <name evidence="2" type="ORF">GYN08_09780</name>
</gene>
<protein>
    <submittedName>
        <fullName evidence="2">Aldo/keto reductase</fullName>
    </submittedName>
</protein>
<name>A0ABX0F5G1_9BACL</name>
<comment type="caution">
    <text evidence="2">The sequence shown here is derived from an EMBL/GenBank/DDBJ whole genome shotgun (WGS) entry which is preliminary data.</text>
</comment>
<keyword evidence="3" id="KW-1185">Reference proteome</keyword>
<sequence length="322" mass="36201">MKTMPLNARGIPASRLVLGCMPFGGEWDHSPLSEERFKLSEAAVEAALSIGINMFDHADIYTRGKSEEAFGRLLRARPGLRDDIVLQSKCGIGLADEQLPSRFDFSRDHILESVEGSLKRLGTDYLDILLLHRPDPLMEPDEIAEAFSRLKASGKVRYFGVSNMSVAQIRFIERGLTERLIVNQLEMGLGRLDFVEETVRVNQTRGADIHFSDGLMEYCRSENVQLQAWGPLAQGKFTGRDVAEEPEYVRKTAELVARMADERGTTREAIVLGWLMKHPAVIQPVIGTMNPERIKACADAQRQADAMSRVDWYRLYMTARGD</sequence>
<proteinExistence type="predicted"/>
<dbReference type="InterPro" id="IPR020471">
    <property type="entry name" value="AKR"/>
</dbReference>
<organism evidence="2 3">
    <name type="scientific">Saccharibacillus alkalitolerans</name>
    <dbReference type="NCBI Taxonomy" id="2705290"/>
    <lineage>
        <taxon>Bacteria</taxon>
        <taxon>Bacillati</taxon>
        <taxon>Bacillota</taxon>
        <taxon>Bacilli</taxon>
        <taxon>Bacillales</taxon>
        <taxon>Paenibacillaceae</taxon>
        <taxon>Saccharibacillus</taxon>
    </lineage>
</organism>
<dbReference type="Proteomes" id="UP000800303">
    <property type="component" value="Unassembled WGS sequence"/>
</dbReference>
<dbReference type="CDD" id="cd19092">
    <property type="entry name" value="AKR_BsYcsN_EcYdhF-like"/>
    <property type="match status" value="1"/>
</dbReference>
<accession>A0ABX0F5G1</accession>
<dbReference type="PANTHER" id="PTHR43364">
    <property type="entry name" value="NADH-SPECIFIC METHYLGLYOXAL REDUCTASE-RELATED"/>
    <property type="match status" value="1"/>
</dbReference>
<dbReference type="InterPro" id="IPR023210">
    <property type="entry name" value="NADP_OxRdtase_dom"/>
</dbReference>
<evidence type="ECO:0000313" key="2">
    <source>
        <dbReference type="EMBL" id="NGZ75613.1"/>
    </source>
</evidence>
<dbReference type="InterPro" id="IPR050523">
    <property type="entry name" value="AKR_Detox_Biosynth"/>
</dbReference>
<dbReference type="PRINTS" id="PR00069">
    <property type="entry name" value="ALDKETRDTASE"/>
</dbReference>
<dbReference type="SUPFAM" id="SSF51430">
    <property type="entry name" value="NAD(P)-linked oxidoreductase"/>
    <property type="match status" value="1"/>
</dbReference>
<dbReference type="RefSeq" id="WP_166274034.1">
    <property type="nucleotide sequence ID" value="NZ_JAAFGS010000003.1"/>
</dbReference>
<dbReference type="InterPro" id="IPR036812">
    <property type="entry name" value="NAD(P)_OxRdtase_dom_sf"/>
</dbReference>
<evidence type="ECO:0000313" key="3">
    <source>
        <dbReference type="Proteomes" id="UP000800303"/>
    </source>
</evidence>
<dbReference type="Pfam" id="PF00248">
    <property type="entry name" value="Aldo_ket_red"/>
    <property type="match status" value="1"/>
</dbReference>
<dbReference type="PANTHER" id="PTHR43364:SF1">
    <property type="entry name" value="OXIDOREDUCTASE YDHF"/>
    <property type="match status" value="1"/>
</dbReference>
<dbReference type="Gene3D" id="3.20.20.100">
    <property type="entry name" value="NADP-dependent oxidoreductase domain"/>
    <property type="match status" value="1"/>
</dbReference>